<keyword evidence="6" id="KW-0539">Nucleus</keyword>
<keyword evidence="2" id="KW-0677">Repeat</keyword>
<proteinExistence type="predicted"/>
<feature type="domain" description="TF-B3" evidence="7">
    <location>
        <begin position="51"/>
        <end position="146"/>
    </location>
</feature>
<dbReference type="GO" id="GO:0003677">
    <property type="term" value="F:DNA binding"/>
    <property type="evidence" value="ECO:0007669"/>
    <property type="project" value="UniProtKB-KW"/>
</dbReference>
<dbReference type="Pfam" id="PF02362">
    <property type="entry name" value="B3"/>
    <property type="match status" value="1"/>
</dbReference>
<evidence type="ECO:0000256" key="3">
    <source>
        <dbReference type="ARBA" id="ARBA00023015"/>
    </source>
</evidence>
<dbReference type="PANTHER" id="PTHR31674:SF62">
    <property type="entry name" value="B3 DOMAIN-CONTAINING PROTEIN REM14-RELATED"/>
    <property type="match status" value="1"/>
</dbReference>
<keyword evidence="4" id="KW-0238">DNA-binding</keyword>
<dbReference type="InterPro" id="IPR039218">
    <property type="entry name" value="REM_fam"/>
</dbReference>
<dbReference type="CDD" id="cd10017">
    <property type="entry name" value="B3_DNA"/>
    <property type="match status" value="1"/>
</dbReference>
<evidence type="ECO:0000259" key="7">
    <source>
        <dbReference type="PROSITE" id="PS50863"/>
    </source>
</evidence>
<dbReference type="EMBL" id="CP039351">
    <property type="protein sequence ID" value="QCD99152.1"/>
    <property type="molecule type" value="Genomic_DNA"/>
</dbReference>
<dbReference type="GO" id="GO:0005634">
    <property type="term" value="C:nucleus"/>
    <property type="evidence" value="ECO:0007669"/>
    <property type="project" value="UniProtKB-SubCell"/>
</dbReference>
<keyword evidence="3" id="KW-0805">Transcription regulation</keyword>
<evidence type="ECO:0000256" key="5">
    <source>
        <dbReference type="ARBA" id="ARBA00023163"/>
    </source>
</evidence>
<organism evidence="8 9">
    <name type="scientific">Vigna unguiculata</name>
    <name type="common">Cowpea</name>
    <dbReference type="NCBI Taxonomy" id="3917"/>
    <lineage>
        <taxon>Eukaryota</taxon>
        <taxon>Viridiplantae</taxon>
        <taxon>Streptophyta</taxon>
        <taxon>Embryophyta</taxon>
        <taxon>Tracheophyta</taxon>
        <taxon>Spermatophyta</taxon>
        <taxon>Magnoliopsida</taxon>
        <taxon>eudicotyledons</taxon>
        <taxon>Gunneridae</taxon>
        <taxon>Pentapetalae</taxon>
        <taxon>rosids</taxon>
        <taxon>fabids</taxon>
        <taxon>Fabales</taxon>
        <taxon>Fabaceae</taxon>
        <taxon>Papilionoideae</taxon>
        <taxon>50 kb inversion clade</taxon>
        <taxon>NPAAA clade</taxon>
        <taxon>indigoferoid/millettioid clade</taxon>
        <taxon>Phaseoleae</taxon>
        <taxon>Vigna</taxon>
    </lineage>
</organism>
<dbReference type="PROSITE" id="PS50863">
    <property type="entry name" value="B3"/>
    <property type="match status" value="1"/>
</dbReference>
<dbReference type="InterPro" id="IPR003340">
    <property type="entry name" value="B3_DNA-bd"/>
</dbReference>
<dbReference type="InterPro" id="IPR015300">
    <property type="entry name" value="DNA-bd_pseudobarrel_sf"/>
</dbReference>
<evidence type="ECO:0000313" key="8">
    <source>
        <dbReference type="EMBL" id="QCD99152.1"/>
    </source>
</evidence>
<dbReference type="Proteomes" id="UP000501690">
    <property type="component" value="Linkage Group LG7"/>
</dbReference>
<comment type="subcellular location">
    <subcellularLocation>
        <location evidence="1">Nucleus</location>
    </subcellularLocation>
</comment>
<evidence type="ECO:0000256" key="1">
    <source>
        <dbReference type="ARBA" id="ARBA00004123"/>
    </source>
</evidence>
<accession>A0A4D6MCK0</accession>
<name>A0A4D6MCK0_VIGUN</name>
<dbReference type="SUPFAM" id="SSF101936">
    <property type="entry name" value="DNA-binding pseudobarrel domain"/>
    <property type="match status" value="1"/>
</dbReference>
<evidence type="ECO:0000256" key="6">
    <source>
        <dbReference type="ARBA" id="ARBA00023242"/>
    </source>
</evidence>
<gene>
    <name evidence="8" type="ORF">DEO72_LG7g433</name>
</gene>
<evidence type="ECO:0000256" key="4">
    <source>
        <dbReference type="ARBA" id="ARBA00023125"/>
    </source>
</evidence>
<keyword evidence="9" id="KW-1185">Reference proteome</keyword>
<reference evidence="8 9" key="1">
    <citation type="submission" date="2019-04" db="EMBL/GenBank/DDBJ databases">
        <title>An improved genome assembly and genetic linkage map for asparagus bean, Vigna unguiculata ssp. sesquipedialis.</title>
        <authorList>
            <person name="Xia Q."/>
            <person name="Zhang R."/>
            <person name="Dong Y."/>
        </authorList>
    </citation>
    <scope>NUCLEOTIDE SEQUENCE [LARGE SCALE GENOMIC DNA]</scope>
    <source>
        <tissue evidence="8">Leaf</tissue>
    </source>
</reference>
<evidence type="ECO:0000313" key="9">
    <source>
        <dbReference type="Proteomes" id="UP000501690"/>
    </source>
</evidence>
<sequence length="146" mass="17030">MVDTSKIFLAEGTQILYERVSSELLSNDGNTSTGNDTHTVVGNGLDNGNHNLTKKLTQYDVESSCLYLHSNFAKQFLDKDRKRYFITNETCRRWPCRIRWTGRTCYECYITCGWKRFCKDNLLVVGDIIQFRMDNEKKNVIRIVKV</sequence>
<dbReference type="PANTHER" id="PTHR31674">
    <property type="entry name" value="B3 DOMAIN-CONTAINING PROTEIN REM-LIKE 3-RELATED"/>
    <property type="match status" value="1"/>
</dbReference>
<dbReference type="AlphaFoldDB" id="A0A4D6MCK0"/>
<protein>
    <recommendedName>
        <fullName evidence="7">TF-B3 domain-containing protein</fullName>
    </recommendedName>
</protein>
<evidence type="ECO:0000256" key="2">
    <source>
        <dbReference type="ARBA" id="ARBA00022737"/>
    </source>
</evidence>
<keyword evidence="5" id="KW-0804">Transcription</keyword>
<dbReference type="Gene3D" id="2.40.330.10">
    <property type="entry name" value="DNA-binding pseudobarrel domain"/>
    <property type="match status" value="1"/>
</dbReference>